<evidence type="ECO:0000313" key="1">
    <source>
        <dbReference type="EMBL" id="KAJ3844195.1"/>
    </source>
</evidence>
<keyword evidence="2" id="KW-1185">Reference proteome</keyword>
<name>A0AA38PKA7_9AGAR</name>
<organism evidence="1 2">
    <name type="scientific">Lentinula raphanica</name>
    <dbReference type="NCBI Taxonomy" id="153919"/>
    <lineage>
        <taxon>Eukaryota</taxon>
        <taxon>Fungi</taxon>
        <taxon>Dikarya</taxon>
        <taxon>Basidiomycota</taxon>
        <taxon>Agaricomycotina</taxon>
        <taxon>Agaricomycetes</taxon>
        <taxon>Agaricomycetidae</taxon>
        <taxon>Agaricales</taxon>
        <taxon>Marasmiineae</taxon>
        <taxon>Omphalotaceae</taxon>
        <taxon>Lentinula</taxon>
    </lineage>
</organism>
<proteinExistence type="predicted"/>
<dbReference type="AlphaFoldDB" id="A0AA38PKA7"/>
<protein>
    <submittedName>
        <fullName evidence="1">Uncharacterized protein</fullName>
    </submittedName>
</protein>
<gene>
    <name evidence="1" type="ORF">F5878DRAFT_163252</name>
</gene>
<accession>A0AA38PKA7</accession>
<dbReference type="EMBL" id="MU805958">
    <property type="protein sequence ID" value="KAJ3844195.1"/>
    <property type="molecule type" value="Genomic_DNA"/>
</dbReference>
<dbReference type="Proteomes" id="UP001163846">
    <property type="component" value="Unassembled WGS sequence"/>
</dbReference>
<evidence type="ECO:0000313" key="2">
    <source>
        <dbReference type="Proteomes" id="UP001163846"/>
    </source>
</evidence>
<comment type="caution">
    <text evidence="1">The sequence shown here is derived from an EMBL/GenBank/DDBJ whole genome shotgun (WGS) entry which is preliminary data.</text>
</comment>
<reference evidence="1" key="1">
    <citation type="submission" date="2022-08" db="EMBL/GenBank/DDBJ databases">
        <authorList>
            <consortium name="DOE Joint Genome Institute"/>
            <person name="Min B."/>
            <person name="Riley R."/>
            <person name="Sierra-Patev S."/>
            <person name="Naranjo-Ortiz M."/>
            <person name="Looney B."/>
            <person name="Konkel Z."/>
            <person name="Slot J.C."/>
            <person name="Sakamoto Y."/>
            <person name="Steenwyk J.L."/>
            <person name="Rokas A."/>
            <person name="Carro J."/>
            <person name="Camarero S."/>
            <person name="Ferreira P."/>
            <person name="Molpeceres G."/>
            <person name="Ruiz-Duenas F.J."/>
            <person name="Serrano A."/>
            <person name="Henrissat B."/>
            <person name="Drula E."/>
            <person name="Hughes K.W."/>
            <person name="Mata J.L."/>
            <person name="Ishikawa N.K."/>
            <person name="Vargas-Isla R."/>
            <person name="Ushijima S."/>
            <person name="Smith C.A."/>
            <person name="Ahrendt S."/>
            <person name="Andreopoulos W."/>
            <person name="He G."/>
            <person name="Labutti K."/>
            <person name="Lipzen A."/>
            <person name="Ng V."/>
            <person name="Sandor L."/>
            <person name="Barry K."/>
            <person name="Martinez A.T."/>
            <person name="Xiao Y."/>
            <person name="Gibbons J.G."/>
            <person name="Terashima K."/>
            <person name="Hibbett D.S."/>
            <person name="Grigoriev I.V."/>
        </authorList>
    </citation>
    <scope>NUCLEOTIDE SEQUENCE</scope>
    <source>
        <strain evidence="1">TFB9207</strain>
    </source>
</reference>
<sequence length="167" mass="19630">MYTIGYRSRLQYWNATYDWSMPILSFKDWYVSASSFNGEQEQFEYWYWYQWLQVWQGFDVATFLAPLIIPPGLFLPIIETHPYHCCYSGCHRVAIPFGSKQGRDLHFFTQHCGERTTFWCDTEGCGRSYQSVYSESLTVGDISVMRIECLSHMLEDGRAPASDRHVK</sequence>